<reference evidence="2" key="1">
    <citation type="journal article" date="2019" name="Int. J. Syst. Evol. Microbiol.">
        <title>The Global Catalogue of Microorganisms (GCM) 10K type strain sequencing project: providing services to taxonomists for standard genome sequencing and annotation.</title>
        <authorList>
            <consortium name="The Broad Institute Genomics Platform"/>
            <consortium name="The Broad Institute Genome Sequencing Center for Infectious Disease"/>
            <person name="Wu L."/>
            <person name="Ma J."/>
        </authorList>
    </citation>
    <scope>NUCLEOTIDE SEQUENCE [LARGE SCALE GENOMIC DNA]</scope>
    <source>
        <strain evidence="2">JCM 13852</strain>
    </source>
</reference>
<dbReference type="RefSeq" id="WP_381219742.1">
    <property type="nucleotide sequence ID" value="NZ_JBHSPC010000155.1"/>
</dbReference>
<name>A0ABW0XX21_9ACTN</name>
<proteinExistence type="predicted"/>
<keyword evidence="2" id="KW-1185">Reference proteome</keyword>
<dbReference type="Proteomes" id="UP001596183">
    <property type="component" value="Unassembled WGS sequence"/>
</dbReference>
<comment type="caution">
    <text evidence="1">The sequence shown here is derived from an EMBL/GenBank/DDBJ whole genome shotgun (WGS) entry which is preliminary data.</text>
</comment>
<evidence type="ECO:0000313" key="2">
    <source>
        <dbReference type="Proteomes" id="UP001596183"/>
    </source>
</evidence>
<evidence type="ECO:0000313" key="1">
    <source>
        <dbReference type="EMBL" id="MFC5675172.1"/>
    </source>
</evidence>
<sequence length="198" mass="22034">MDVTELLESASLLVPEELATENDITVRDVWDYLAHDEWQIALSLLEELGDGRTLPLTFWEQLAEAAGQLRLERSATWCHWRCSEIRNGMIRADLTLRSAAEARRRTPISGHGVLRPMWDIGNLSPTGGAAVSIAGLWVEDMPFLEPGGRATVRLVPLTPSHWKHVETGQRISMHEDRSVAGTAVVLEVHLPATAMPMR</sequence>
<organism evidence="1 2">
    <name type="scientific">Streptomyces incanus</name>
    <dbReference type="NCBI Taxonomy" id="887453"/>
    <lineage>
        <taxon>Bacteria</taxon>
        <taxon>Bacillati</taxon>
        <taxon>Actinomycetota</taxon>
        <taxon>Actinomycetes</taxon>
        <taxon>Kitasatosporales</taxon>
        <taxon>Streptomycetaceae</taxon>
        <taxon>Streptomyces</taxon>
    </lineage>
</organism>
<protein>
    <submittedName>
        <fullName evidence="1">Uncharacterized protein</fullName>
    </submittedName>
</protein>
<accession>A0ABW0XX21</accession>
<gene>
    <name evidence="1" type="ORF">ACFP2V_35480</name>
</gene>
<dbReference type="EMBL" id="JBHSPC010000155">
    <property type="protein sequence ID" value="MFC5675172.1"/>
    <property type="molecule type" value="Genomic_DNA"/>
</dbReference>